<accession>A0ABQ2MC69</accession>
<evidence type="ECO:0000256" key="1">
    <source>
        <dbReference type="SAM" id="MobiDB-lite"/>
    </source>
</evidence>
<protein>
    <submittedName>
        <fullName evidence="2">Uncharacterized protein</fullName>
    </submittedName>
</protein>
<keyword evidence="3" id="KW-1185">Reference proteome</keyword>
<feature type="compositionally biased region" description="Pro residues" evidence="1">
    <location>
        <begin position="7"/>
        <end position="16"/>
    </location>
</feature>
<evidence type="ECO:0000313" key="3">
    <source>
        <dbReference type="Proteomes" id="UP000656881"/>
    </source>
</evidence>
<dbReference type="RefSeq" id="WP_164317336.1">
    <property type="nucleotide sequence ID" value="NZ_BMNG01000010.1"/>
</dbReference>
<gene>
    <name evidence="2" type="ORF">GCM10012286_47250</name>
</gene>
<feature type="region of interest" description="Disordered" evidence="1">
    <location>
        <begin position="1"/>
        <end position="40"/>
    </location>
</feature>
<evidence type="ECO:0000313" key="2">
    <source>
        <dbReference type="EMBL" id="GGO49390.1"/>
    </source>
</evidence>
<organism evidence="2 3">
    <name type="scientific">Streptomyces lasiicapitis</name>
    <dbReference type="NCBI Taxonomy" id="1923961"/>
    <lineage>
        <taxon>Bacteria</taxon>
        <taxon>Bacillati</taxon>
        <taxon>Actinomycetota</taxon>
        <taxon>Actinomycetes</taxon>
        <taxon>Kitasatosporales</taxon>
        <taxon>Streptomycetaceae</taxon>
        <taxon>Streptomyces</taxon>
    </lineage>
</organism>
<dbReference type="Proteomes" id="UP000656881">
    <property type="component" value="Unassembled WGS sequence"/>
</dbReference>
<reference evidence="3" key="1">
    <citation type="journal article" date="2019" name="Int. J. Syst. Evol. Microbiol.">
        <title>The Global Catalogue of Microorganisms (GCM) 10K type strain sequencing project: providing services to taxonomists for standard genome sequencing and annotation.</title>
        <authorList>
            <consortium name="The Broad Institute Genomics Platform"/>
            <consortium name="The Broad Institute Genome Sequencing Center for Infectious Disease"/>
            <person name="Wu L."/>
            <person name="Ma J."/>
        </authorList>
    </citation>
    <scope>NUCLEOTIDE SEQUENCE [LARGE SCALE GENOMIC DNA]</scope>
    <source>
        <strain evidence="3">CGMCC 4.7349</strain>
    </source>
</reference>
<dbReference type="EMBL" id="BMNG01000010">
    <property type="protein sequence ID" value="GGO49390.1"/>
    <property type="molecule type" value="Genomic_DNA"/>
</dbReference>
<sequence>MCNKPEPFGPVLPSPAGPGTHLPLDHEVGHQGAAVPGDGEAAAERWHGVLMISPVPASVGDTKKKVTGPSS</sequence>
<name>A0ABQ2MC69_9ACTN</name>
<proteinExistence type="predicted"/>
<comment type="caution">
    <text evidence="2">The sequence shown here is derived from an EMBL/GenBank/DDBJ whole genome shotgun (WGS) entry which is preliminary data.</text>
</comment>